<feature type="non-terminal residue" evidence="2">
    <location>
        <position position="1"/>
    </location>
</feature>
<keyword evidence="3" id="KW-1185">Reference proteome</keyword>
<dbReference type="EMBL" id="CAJOBG010058433">
    <property type="protein sequence ID" value="CAF4534735.1"/>
    <property type="molecule type" value="Genomic_DNA"/>
</dbReference>
<dbReference type="AlphaFoldDB" id="A0A820XQF2"/>
<dbReference type="Proteomes" id="UP000663866">
    <property type="component" value="Unassembled WGS sequence"/>
</dbReference>
<evidence type="ECO:0000313" key="3">
    <source>
        <dbReference type="Proteomes" id="UP000663866"/>
    </source>
</evidence>
<gene>
    <name evidence="2" type="ORF">OVN521_LOCUS42481</name>
</gene>
<reference evidence="2" key="1">
    <citation type="submission" date="2021-02" db="EMBL/GenBank/DDBJ databases">
        <authorList>
            <person name="Nowell W R."/>
        </authorList>
    </citation>
    <scope>NUCLEOTIDE SEQUENCE</scope>
</reference>
<sequence>MPSSMFENEPILSPISDNEHISSSTSRNTRSSIQLNETVHDSLAGNDFVAELPSHHQFNLRTFDLAKLLVIRTAKNNKKKDRLFKQMGLSNVTDITTPSRKIFLS</sequence>
<name>A0A820XQF2_9BILA</name>
<comment type="caution">
    <text evidence="2">The sequence shown here is derived from an EMBL/GenBank/DDBJ whole genome shotgun (WGS) entry which is preliminary data.</text>
</comment>
<protein>
    <submittedName>
        <fullName evidence="2">Uncharacterized protein</fullName>
    </submittedName>
</protein>
<feature type="compositionally biased region" description="Low complexity" evidence="1">
    <location>
        <begin position="22"/>
        <end position="32"/>
    </location>
</feature>
<accession>A0A820XQF2</accession>
<evidence type="ECO:0000313" key="2">
    <source>
        <dbReference type="EMBL" id="CAF4534735.1"/>
    </source>
</evidence>
<feature type="region of interest" description="Disordered" evidence="1">
    <location>
        <begin position="1"/>
        <end position="32"/>
    </location>
</feature>
<organism evidence="2 3">
    <name type="scientific">Rotaria magnacalcarata</name>
    <dbReference type="NCBI Taxonomy" id="392030"/>
    <lineage>
        <taxon>Eukaryota</taxon>
        <taxon>Metazoa</taxon>
        <taxon>Spiralia</taxon>
        <taxon>Gnathifera</taxon>
        <taxon>Rotifera</taxon>
        <taxon>Eurotatoria</taxon>
        <taxon>Bdelloidea</taxon>
        <taxon>Philodinida</taxon>
        <taxon>Philodinidae</taxon>
        <taxon>Rotaria</taxon>
    </lineage>
</organism>
<evidence type="ECO:0000256" key="1">
    <source>
        <dbReference type="SAM" id="MobiDB-lite"/>
    </source>
</evidence>
<proteinExistence type="predicted"/>